<feature type="domain" description="Cytochrome b561 bacterial/Ni-hydrogenase" evidence="14">
    <location>
        <begin position="7"/>
        <end position="178"/>
    </location>
</feature>
<evidence type="ECO:0000313" key="16">
    <source>
        <dbReference type="Proteomes" id="UP000197019"/>
    </source>
</evidence>
<evidence type="ECO:0000256" key="4">
    <source>
        <dbReference type="ARBA" id="ARBA00022475"/>
    </source>
</evidence>
<evidence type="ECO:0000256" key="13">
    <source>
        <dbReference type="SAM" id="Phobius"/>
    </source>
</evidence>
<dbReference type="EMBL" id="CP022129">
    <property type="protein sequence ID" value="ASF48062.1"/>
    <property type="molecule type" value="Genomic_DNA"/>
</dbReference>
<dbReference type="InterPro" id="IPR016174">
    <property type="entry name" value="Di-haem_cyt_TM"/>
</dbReference>
<evidence type="ECO:0000256" key="10">
    <source>
        <dbReference type="ARBA" id="ARBA00023004"/>
    </source>
</evidence>
<gene>
    <name evidence="15" type="ORF">CEK71_19405</name>
</gene>
<dbReference type="KEGG" id="mpsy:CEK71_19405"/>
<evidence type="ECO:0000256" key="6">
    <source>
        <dbReference type="ARBA" id="ARBA00022692"/>
    </source>
</evidence>
<keyword evidence="9 13" id="KW-1133">Transmembrane helix</keyword>
<dbReference type="PANTHER" id="PTHR30529">
    <property type="entry name" value="CYTOCHROME B561"/>
    <property type="match status" value="1"/>
</dbReference>
<feature type="transmembrane region" description="Helical" evidence="13">
    <location>
        <begin position="46"/>
        <end position="66"/>
    </location>
</feature>
<evidence type="ECO:0000256" key="12">
    <source>
        <dbReference type="ARBA" id="ARBA00037975"/>
    </source>
</evidence>
<dbReference type="AlphaFoldDB" id="A0A1Z4C3F8"/>
<evidence type="ECO:0000313" key="15">
    <source>
        <dbReference type="EMBL" id="ASF48062.1"/>
    </source>
</evidence>
<comment type="cofactor">
    <cofactor evidence="1">
        <name>heme b</name>
        <dbReference type="ChEBI" id="CHEBI:60344"/>
    </cofactor>
</comment>
<evidence type="ECO:0000256" key="2">
    <source>
        <dbReference type="ARBA" id="ARBA00004651"/>
    </source>
</evidence>
<feature type="transmembrane region" description="Helical" evidence="13">
    <location>
        <begin position="86"/>
        <end position="108"/>
    </location>
</feature>
<evidence type="ECO:0000256" key="8">
    <source>
        <dbReference type="ARBA" id="ARBA00022982"/>
    </source>
</evidence>
<feature type="transmembrane region" description="Helical" evidence="13">
    <location>
        <begin position="144"/>
        <end position="161"/>
    </location>
</feature>
<keyword evidence="10" id="KW-0408">Iron</keyword>
<organism evidence="15 16">
    <name type="scientific">Methylovulum psychrotolerans</name>
    <dbReference type="NCBI Taxonomy" id="1704499"/>
    <lineage>
        <taxon>Bacteria</taxon>
        <taxon>Pseudomonadati</taxon>
        <taxon>Pseudomonadota</taxon>
        <taxon>Gammaproteobacteria</taxon>
        <taxon>Methylococcales</taxon>
        <taxon>Methylococcaceae</taxon>
        <taxon>Methylovulum</taxon>
    </lineage>
</organism>
<evidence type="ECO:0000256" key="1">
    <source>
        <dbReference type="ARBA" id="ARBA00001970"/>
    </source>
</evidence>
<evidence type="ECO:0000256" key="5">
    <source>
        <dbReference type="ARBA" id="ARBA00022617"/>
    </source>
</evidence>
<evidence type="ECO:0000256" key="3">
    <source>
        <dbReference type="ARBA" id="ARBA00022448"/>
    </source>
</evidence>
<dbReference type="RefSeq" id="WP_088620932.1">
    <property type="nucleotide sequence ID" value="NZ_CP022129.1"/>
</dbReference>
<keyword evidence="4" id="KW-1003">Cell membrane</keyword>
<dbReference type="PANTHER" id="PTHR30529:SF1">
    <property type="entry name" value="CYTOCHROME B561 HOMOLOG 2"/>
    <property type="match status" value="1"/>
</dbReference>
<evidence type="ECO:0000256" key="9">
    <source>
        <dbReference type="ARBA" id="ARBA00022989"/>
    </source>
</evidence>
<evidence type="ECO:0000256" key="7">
    <source>
        <dbReference type="ARBA" id="ARBA00022723"/>
    </source>
</evidence>
<dbReference type="GO" id="GO:0005886">
    <property type="term" value="C:plasma membrane"/>
    <property type="evidence" value="ECO:0007669"/>
    <property type="project" value="UniProtKB-SubCell"/>
</dbReference>
<dbReference type="GO" id="GO:0009055">
    <property type="term" value="F:electron transfer activity"/>
    <property type="evidence" value="ECO:0007669"/>
    <property type="project" value="InterPro"/>
</dbReference>
<comment type="similarity">
    <text evidence="12">Belongs to the cytochrome b561 family.</text>
</comment>
<reference evidence="15 16" key="1">
    <citation type="submission" date="2017-06" db="EMBL/GenBank/DDBJ databases">
        <title>Genome Sequencing of the methanotroph Methylovulum psychrotolerants str. HV10-M2 isolated from a high-altitude environment.</title>
        <authorList>
            <person name="Mateos-Rivera A."/>
        </authorList>
    </citation>
    <scope>NUCLEOTIDE SEQUENCE [LARGE SCALE GENOMIC DNA]</scope>
    <source>
        <strain evidence="15 16">HV10_M2</strain>
    </source>
</reference>
<dbReference type="GO" id="GO:0020037">
    <property type="term" value="F:heme binding"/>
    <property type="evidence" value="ECO:0007669"/>
    <property type="project" value="TreeGrafter"/>
</dbReference>
<feature type="transmembrane region" description="Helical" evidence="13">
    <location>
        <begin position="12"/>
        <end position="34"/>
    </location>
</feature>
<accession>A0A1Z4C3F8</accession>
<dbReference type="Gene3D" id="1.20.950.20">
    <property type="entry name" value="Transmembrane di-heme cytochromes, Chain C"/>
    <property type="match status" value="1"/>
</dbReference>
<keyword evidence="8" id="KW-0249">Electron transport</keyword>
<dbReference type="SUPFAM" id="SSF81342">
    <property type="entry name" value="Transmembrane di-heme cytochromes"/>
    <property type="match status" value="1"/>
</dbReference>
<keyword evidence="5" id="KW-0349">Heme</keyword>
<dbReference type="InterPro" id="IPR011577">
    <property type="entry name" value="Cyt_b561_bac/Ni-Hgenase"/>
</dbReference>
<dbReference type="InterPro" id="IPR052168">
    <property type="entry name" value="Cytochrome_b561_oxidase"/>
</dbReference>
<dbReference type="Pfam" id="PF01292">
    <property type="entry name" value="Ni_hydr_CYTB"/>
    <property type="match status" value="1"/>
</dbReference>
<dbReference type="GO" id="GO:0046872">
    <property type="term" value="F:metal ion binding"/>
    <property type="evidence" value="ECO:0007669"/>
    <property type="project" value="UniProtKB-KW"/>
</dbReference>
<comment type="subcellular location">
    <subcellularLocation>
        <location evidence="2">Cell membrane</location>
        <topology evidence="2">Multi-pass membrane protein</topology>
    </subcellularLocation>
</comment>
<keyword evidence="6 13" id="KW-0812">Transmembrane</keyword>
<dbReference type="Proteomes" id="UP000197019">
    <property type="component" value="Chromosome"/>
</dbReference>
<sequence>MTTTQPRYNAPAMFLHWLMALLLISLFGIGLYMADLPLSPWKLKIYSWHKWLGVSAFLLVLLRLVWRFRHRQPQLPVTTSPLMQTAAHIGHTALYLLMVIVPLSGWLMSSAKGFQTVYFGVLPIPDLLAKDPSLGELLQETHEILNYLFIGLVLIHLAAALKHQFIDKDNVLARMLPGR</sequence>
<protein>
    <submittedName>
        <fullName evidence="15">Cytochrome b</fullName>
    </submittedName>
</protein>
<dbReference type="GO" id="GO:0022904">
    <property type="term" value="P:respiratory electron transport chain"/>
    <property type="evidence" value="ECO:0007669"/>
    <property type="project" value="InterPro"/>
</dbReference>
<evidence type="ECO:0000259" key="14">
    <source>
        <dbReference type="Pfam" id="PF01292"/>
    </source>
</evidence>
<keyword evidence="3" id="KW-0813">Transport</keyword>
<dbReference type="OrthoDB" id="8589936at2"/>
<keyword evidence="16" id="KW-1185">Reference proteome</keyword>
<proteinExistence type="inferred from homology"/>
<keyword evidence="11 13" id="KW-0472">Membrane</keyword>
<evidence type="ECO:0000256" key="11">
    <source>
        <dbReference type="ARBA" id="ARBA00023136"/>
    </source>
</evidence>
<name>A0A1Z4C3F8_9GAMM</name>
<keyword evidence="7" id="KW-0479">Metal-binding</keyword>